<dbReference type="Pfam" id="PF00582">
    <property type="entry name" value="Usp"/>
    <property type="match status" value="2"/>
</dbReference>
<gene>
    <name evidence="3" type="ORF">ACFQ16_24055</name>
</gene>
<dbReference type="PANTHER" id="PTHR31964">
    <property type="entry name" value="ADENINE NUCLEOTIDE ALPHA HYDROLASES-LIKE SUPERFAMILY PROTEIN"/>
    <property type="match status" value="1"/>
</dbReference>
<feature type="domain" description="UspA" evidence="2">
    <location>
        <begin position="6"/>
        <end position="124"/>
    </location>
</feature>
<dbReference type="InterPro" id="IPR006016">
    <property type="entry name" value="UspA"/>
</dbReference>
<dbReference type="PANTHER" id="PTHR31964:SF113">
    <property type="entry name" value="USPA DOMAIN-CONTAINING PROTEIN"/>
    <property type="match status" value="1"/>
</dbReference>
<evidence type="ECO:0000313" key="3">
    <source>
        <dbReference type="EMBL" id="MFD0922833.1"/>
    </source>
</evidence>
<comment type="similarity">
    <text evidence="1">Belongs to the universal stress protein A family.</text>
</comment>
<dbReference type="InterPro" id="IPR006015">
    <property type="entry name" value="Universal_stress_UspA"/>
</dbReference>
<reference evidence="4" key="1">
    <citation type="journal article" date="2019" name="Int. J. Syst. Evol. Microbiol.">
        <title>The Global Catalogue of Microorganisms (GCM) 10K type strain sequencing project: providing services to taxonomists for standard genome sequencing and annotation.</title>
        <authorList>
            <consortium name="The Broad Institute Genomics Platform"/>
            <consortium name="The Broad Institute Genome Sequencing Center for Infectious Disease"/>
            <person name="Wu L."/>
            <person name="Ma J."/>
        </authorList>
    </citation>
    <scope>NUCLEOTIDE SEQUENCE [LARGE SCALE GENOMIC DNA]</scope>
    <source>
        <strain evidence="4">CCUG 56401</strain>
    </source>
</reference>
<dbReference type="PRINTS" id="PR01438">
    <property type="entry name" value="UNVRSLSTRESS"/>
</dbReference>
<protein>
    <submittedName>
        <fullName evidence="3">Universal stress protein</fullName>
    </submittedName>
</protein>
<dbReference type="InterPro" id="IPR014729">
    <property type="entry name" value="Rossmann-like_a/b/a_fold"/>
</dbReference>
<evidence type="ECO:0000259" key="2">
    <source>
        <dbReference type="Pfam" id="PF00582"/>
    </source>
</evidence>
<evidence type="ECO:0000256" key="1">
    <source>
        <dbReference type="ARBA" id="ARBA00008791"/>
    </source>
</evidence>
<dbReference type="RefSeq" id="WP_263253594.1">
    <property type="nucleotide sequence ID" value="NZ_BAABLT010000027.1"/>
</dbReference>
<accession>A0ABW3FYU6</accession>
<evidence type="ECO:0000313" key="4">
    <source>
        <dbReference type="Proteomes" id="UP001597018"/>
    </source>
</evidence>
<dbReference type="CDD" id="cd00293">
    <property type="entry name" value="USP-like"/>
    <property type="match status" value="1"/>
</dbReference>
<dbReference type="EMBL" id="JBHTIW010000025">
    <property type="protein sequence ID" value="MFD0922833.1"/>
    <property type="molecule type" value="Genomic_DNA"/>
</dbReference>
<sequence length="267" mass="28003">MSGDEPILVGVDGSDRSLKAGAWAATEGARLGAPLLLVMAAPEADREYAERVCQDAAERCRETGVEVRAECPSGNPVEQLLRCSEKARMAVLGSRGHGGFVSALLGSVSTAVAAHASCPVVVVRGQVLTTGPVVVGVDESEGSEAALRFAFEAAARRDAELVAVQALPAAYFARGPLPHPDREDIEQEAELQLAEQLAGWRQQYPDVPVRRVTSNDHPVAALRDTAHDAQLLVVGNRGRGGFRGMVIGSVANGVLHHAPCPVAVVRA</sequence>
<comment type="caution">
    <text evidence="3">The sequence shown here is derived from an EMBL/GenBank/DDBJ whole genome shotgun (WGS) entry which is preliminary data.</text>
</comment>
<name>A0ABW3FYU6_9PSEU</name>
<proteinExistence type="inferred from homology"/>
<keyword evidence="4" id="KW-1185">Reference proteome</keyword>
<feature type="domain" description="UspA" evidence="2">
    <location>
        <begin position="132"/>
        <end position="266"/>
    </location>
</feature>
<organism evidence="3 4">
    <name type="scientific">Saccharopolyspora rosea</name>
    <dbReference type="NCBI Taxonomy" id="524884"/>
    <lineage>
        <taxon>Bacteria</taxon>
        <taxon>Bacillati</taxon>
        <taxon>Actinomycetota</taxon>
        <taxon>Actinomycetes</taxon>
        <taxon>Pseudonocardiales</taxon>
        <taxon>Pseudonocardiaceae</taxon>
        <taxon>Saccharopolyspora</taxon>
    </lineage>
</organism>
<dbReference type="Proteomes" id="UP001597018">
    <property type="component" value="Unassembled WGS sequence"/>
</dbReference>
<dbReference type="Gene3D" id="3.40.50.620">
    <property type="entry name" value="HUPs"/>
    <property type="match status" value="2"/>
</dbReference>
<dbReference type="SUPFAM" id="SSF52402">
    <property type="entry name" value="Adenine nucleotide alpha hydrolases-like"/>
    <property type="match status" value="2"/>
</dbReference>